<sequence length="196" mass="22045">KQLMEFYESSDFLAMKENAIIMTEENTHAEKESLIKRATGSGQVGLFTRSFGRGTDFVSRDETVAANGGIHVIQTFLSEELSEEVQIKGRTGRQGSSGSYSLVLCEKSLEKFLIIKTEIDNARSVGNFYPLLHAKRTEFFKSQYAESKKYVEYAANEHKLGEELIAALKKNNVNAVKKMLCDRNKGTELEDLSRTI</sequence>
<evidence type="ECO:0000313" key="4">
    <source>
        <dbReference type="EMBL" id="ETO02668.1"/>
    </source>
</evidence>
<dbReference type="PANTHER" id="PTHR30612:SF0">
    <property type="entry name" value="CHLOROPLAST PROTEIN-TRANSPORTING ATPASE"/>
    <property type="match status" value="1"/>
</dbReference>
<keyword evidence="1" id="KW-0653">Protein transport</keyword>
<dbReference type="InterPro" id="IPR027417">
    <property type="entry name" value="P-loop_NTPase"/>
</dbReference>
<dbReference type="PANTHER" id="PTHR30612">
    <property type="entry name" value="SECA INNER MEMBRANE COMPONENT OF SEC PROTEIN SECRETION SYSTEM"/>
    <property type="match status" value="1"/>
</dbReference>
<comment type="caution">
    <text evidence="4">The sequence shown here is derived from an EMBL/GenBank/DDBJ whole genome shotgun (WGS) entry which is preliminary data.</text>
</comment>
<proteinExistence type="predicted"/>
<dbReference type="Gene3D" id="3.40.50.300">
    <property type="entry name" value="P-loop containing nucleotide triphosphate hydrolases"/>
    <property type="match status" value="1"/>
</dbReference>
<keyword evidence="1" id="KW-0813">Transport</keyword>
<dbReference type="InterPro" id="IPR000185">
    <property type="entry name" value="SecA"/>
</dbReference>
<dbReference type="SUPFAM" id="SSF52540">
    <property type="entry name" value="P-loop containing nucleoside triphosphate hydrolases"/>
    <property type="match status" value="1"/>
</dbReference>
<evidence type="ECO:0000256" key="1">
    <source>
        <dbReference type="ARBA" id="ARBA00022927"/>
    </source>
</evidence>
<protein>
    <recommendedName>
        <fullName evidence="3">SecA family profile domain-containing protein</fullName>
    </recommendedName>
</protein>
<reference evidence="4 5" key="1">
    <citation type="journal article" date="2013" name="Curr. Biol.">
        <title>The Genome of the Foraminiferan Reticulomyxa filosa.</title>
        <authorList>
            <person name="Glockner G."/>
            <person name="Hulsmann N."/>
            <person name="Schleicher M."/>
            <person name="Noegel A.A."/>
            <person name="Eichinger L."/>
            <person name="Gallinger C."/>
            <person name="Pawlowski J."/>
            <person name="Sierra R."/>
            <person name="Euteneuer U."/>
            <person name="Pillet L."/>
            <person name="Moustafa A."/>
            <person name="Platzer M."/>
            <person name="Groth M."/>
            <person name="Szafranski K."/>
            <person name="Schliwa M."/>
        </authorList>
    </citation>
    <scope>NUCLEOTIDE SEQUENCE [LARGE SCALE GENOMIC DNA]</scope>
</reference>
<dbReference type="EMBL" id="ASPP01035184">
    <property type="protein sequence ID" value="ETO02668.1"/>
    <property type="molecule type" value="Genomic_DNA"/>
</dbReference>
<dbReference type="GO" id="GO:0005524">
    <property type="term" value="F:ATP binding"/>
    <property type="evidence" value="ECO:0007669"/>
    <property type="project" value="InterPro"/>
</dbReference>
<accession>X6LL36</accession>
<keyword evidence="5" id="KW-1185">Reference proteome</keyword>
<dbReference type="GO" id="GO:0006605">
    <property type="term" value="P:protein targeting"/>
    <property type="evidence" value="ECO:0007669"/>
    <property type="project" value="InterPro"/>
</dbReference>
<gene>
    <name evidence="4" type="ORF">RFI_34750</name>
</gene>
<feature type="domain" description="SecA family profile" evidence="3">
    <location>
        <begin position="1"/>
        <end position="141"/>
    </location>
</feature>
<dbReference type="PROSITE" id="PS51196">
    <property type="entry name" value="SECA_MOTOR_DEAD"/>
    <property type="match status" value="1"/>
</dbReference>
<evidence type="ECO:0000259" key="3">
    <source>
        <dbReference type="PROSITE" id="PS51196"/>
    </source>
</evidence>
<keyword evidence="2" id="KW-0811">Translocation</keyword>
<feature type="non-terminal residue" evidence="4">
    <location>
        <position position="196"/>
    </location>
</feature>
<evidence type="ECO:0000313" key="5">
    <source>
        <dbReference type="Proteomes" id="UP000023152"/>
    </source>
</evidence>
<dbReference type="InterPro" id="IPR014018">
    <property type="entry name" value="SecA_motor_DEAD"/>
</dbReference>
<organism evidence="4 5">
    <name type="scientific">Reticulomyxa filosa</name>
    <dbReference type="NCBI Taxonomy" id="46433"/>
    <lineage>
        <taxon>Eukaryota</taxon>
        <taxon>Sar</taxon>
        <taxon>Rhizaria</taxon>
        <taxon>Retaria</taxon>
        <taxon>Foraminifera</taxon>
        <taxon>Monothalamids</taxon>
        <taxon>Reticulomyxidae</taxon>
        <taxon>Reticulomyxa</taxon>
    </lineage>
</organism>
<dbReference type="Proteomes" id="UP000023152">
    <property type="component" value="Unassembled WGS sequence"/>
</dbReference>
<dbReference type="AlphaFoldDB" id="X6LL36"/>
<evidence type="ECO:0000256" key="2">
    <source>
        <dbReference type="ARBA" id="ARBA00023010"/>
    </source>
</evidence>
<dbReference type="GO" id="GO:0006886">
    <property type="term" value="P:intracellular protein transport"/>
    <property type="evidence" value="ECO:0007669"/>
    <property type="project" value="InterPro"/>
</dbReference>
<feature type="non-terminal residue" evidence="4">
    <location>
        <position position="1"/>
    </location>
</feature>
<name>X6LL36_RETFI</name>